<gene>
    <name evidence="13" type="ORF">PFFVO_01862</name>
</gene>
<protein>
    <recommendedName>
        <fullName evidence="12">P-type ATPase A domain-containing protein</fullName>
    </recommendedName>
</protein>
<dbReference type="GO" id="GO:0015662">
    <property type="term" value="F:P-type ion transporter activity"/>
    <property type="evidence" value="ECO:0007669"/>
    <property type="project" value="TreeGrafter"/>
</dbReference>
<keyword evidence="5" id="KW-0067">ATP-binding</keyword>
<evidence type="ECO:0000256" key="2">
    <source>
        <dbReference type="ARBA" id="ARBA00022692"/>
    </source>
</evidence>
<dbReference type="PANTHER" id="PTHR45630:SF7">
    <property type="entry name" value="ENDOPLASMIC RETICULUM TRANSMEMBRANE HELIX TRANSLOCASE"/>
    <property type="match status" value="1"/>
</dbReference>
<dbReference type="GO" id="GO:0006874">
    <property type="term" value="P:intracellular calcium ion homeostasis"/>
    <property type="evidence" value="ECO:0007669"/>
    <property type="project" value="TreeGrafter"/>
</dbReference>
<reference evidence="13 14" key="1">
    <citation type="submission" date="2013-02" db="EMBL/GenBank/DDBJ databases">
        <title>The Genome Annotation of Plasmodium falciparum Vietnam Oak-Knoll (FVO).</title>
        <authorList>
            <consortium name="The Broad Institute Genome Sequencing Platform"/>
            <consortium name="The Broad Institute Genome Sequencing Center for Infectious Disease"/>
            <person name="Neafsey D."/>
            <person name="Hoffman S."/>
            <person name="Volkman S."/>
            <person name="Rosenthal P."/>
            <person name="Walker B."/>
            <person name="Young S.K."/>
            <person name="Zeng Q."/>
            <person name="Gargeya S."/>
            <person name="Fitzgerald M."/>
            <person name="Haas B."/>
            <person name="Abouelleil A."/>
            <person name="Allen A.W."/>
            <person name="Alvarado L."/>
            <person name="Arachchi H.M."/>
            <person name="Berlin A.M."/>
            <person name="Chapman S.B."/>
            <person name="Gainer-Dewar J."/>
            <person name="Goldberg J."/>
            <person name="Griggs A."/>
            <person name="Gujja S."/>
            <person name="Hansen M."/>
            <person name="Howarth C."/>
            <person name="Imamovic A."/>
            <person name="Ireland A."/>
            <person name="Larimer J."/>
            <person name="McCowan C."/>
            <person name="Murphy C."/>
            <person name="Pearson M."/>
            <person name="Poon T.W."/>
            <person name="Priest M."/>
            <person name="Roberts A."/>
            <person name="Saif S."/>
            <person name="Shea T."/>
            <person name="Sisk P."/>
            <person name="Sykes S."/>
            <person name="Wortman J."/>
            <person name="Nusbaum C."/>
            <person name="Birren B."/>
        </authorList>
    </citation>
    <scope>NUCLEOTIDE SEQUENCE [LARGE SCALE GENOMIC DNA]</scope>
    <source>
        <strain evidence="14">Vietnam Oak-Knoll (FVO)</strain>
    </source>
</reference>
<dbReference type="InterPro" id="IPR006544">
    <property type="entry name" value="P-type_TPase_V"/>
</dbReference>
<proteinExistence type="predicted"/>
<dbReference type="SUPFAM" id="SSF81665">
    <property type="entry name" value="Calcium ATPase, transmembrane domain M"/>
    <property type="match status" value="1"/>
</dbReference>
<dbReference type="InterPro" id="IPR008250">
    <property type="entry name" value="ATPase_P-typ_transduc_dom_A_sf"/>
</dbReference>
<sequence>MRSKYNILIYKKKKKHLRLDVLLFFVYLIFLNLILQNKKFEAQPKDYEYIEILKNKNVNEETFVHVKRFEPTSSDFGNIGKEKILEQNNYNVKSINNVELRNDNMNVINNEGVYNKYVKENEEIIGDNEKKEKRAKTFENNDFKNEKSFKPIIVGKYNLIYIFYSIEFICLLLFIFLHFLLFLLSQWNIKINLFISYKSLYSKNKEKYLYNLKNFCTHVYIEPCIIKSEEDNGIYDKNRYNMDCNFYKPKSELIELKKIDNDIYFFYKQKKYIFNYETFIFESLKHFDNFNLSFYLNWKGLLDYPKGKDINKMDIYNNKMMRDIKDRVTCNNIESVIKKLDILYALHNDKKGNLNIDEKVDDVNFNCNDFIGKEKNVDNVYDMNKKNMINIKYRGKTNKGNNNFIDVLKNDNMCEKDINKNDIFGDYNKDDMDDTHNHNVDRNIICSNKKKVDSIKNSIHNDVVRDDNVNNNFYNFYYKKSCFEIPYDIFVHNNVEKYGENIYDIPCPCFKELLYESMLSPFFIFQFFSIVLWMLDSYWYFGIFSIFILIILESQLINKRIREFNMINGMKVDPQDVYVYRNLRWTIMKSNKLLPGDIYILTNDMTATDNNICTCETLLIDGTCITDESILTGESVPLIKACIDKSVINNKSNNNNNKNENNNNKNENNNKKKDNNKNENNNKKKDNNKNNSNNNSYRFIGDDNVERLNYKNFENNENEFIKDKECDYESSNYCNSLFCNRLDIKNKHKKHIVYAGTNILMTKNENNKFNGKKLPVNGCIGIVLRSGFSTYQGKLVRTIINTSEKVNSSSIDSIIFLMILLLFSICSSAYVVYSVLKTNEERNLYKLLLSVSHIITAVIPPEFPITLSLAVTISIVYLYNMKIYCTEPFRLPFSGKTNICAFDKTGTLTEDNMIVLGLFGLDDNLKRINEINESIINKQKIPFFSLSVIAGCHSICTLNNKLLGDPLEKNSFLKLKCVMKSLNHTYVYTNNINNNNNNNNINNDNVVDKKYHKNNEKKIKNQSLENFQIVKRFFFSSELQRMTCIILHEGSQHDWYGDEYETDTCDSDEQNEEQYKNTKQHVLRNNGHEIYKTTPYKESAQMLRKLKRKNNNEYDTESDDHADQNCDIHNNDIHNNDIHNNDIHNNDIHNKDIHNKDIRHNDVHHNDICYKHTEKEKKKKNRIKNILFVKKKKENKDKIVKQYLVVSKGSPEIMKRFLKKVPEHYDEVLNSLSIKGYRVLCLAVNILDNNMYKENISREEVEKDLYFCGFLTFICPIKVTTPNYILHIKNAGIKNIMITGDNALTACQVSQDVNIVPKVTCKDILILKMNEVISYDLIGEKRTNMINMIDIMTTNNNHTCDTNQSDDVCKNKINNVVKDLRYDHAIFKNDDIKDCIEFLTCLKNKETSVILKNHVENLIRIIEVNYNKCSNILYFMNRENKKILPFIHNIEYIKVCSEIFSLCITGDIIDYFLEVYKNNLHIFNELIRGVHIFCRMSPKNKEIIIKTLNKIGYITIMCGDGTNDMAALKAAHVGVSLLSIKISYKNRDGNRKSVLNDDRKSLLNNHNNMRMMNMYGDGRVKSVYDNLRASYSEARNIINNNSNNLGGINFRRSYEQMKLYNEKKKELDKMLQSLDDSLPLIKLGEASIASPFTYKGNDIKCVKEIISCGRCALSKVIMMYKLMIINSLITAFSVSILTLDGVKLSDAQTTIISLLYTCLIVLISKTSPLKNITNYSPPNSLFNFSVIISLLSQIIIHFSILIYGWKLACVYREINYIPDIKGDFIPNLVNTCIYYLIYCINLSIFSCNYEGLPFMVPIHKNKEIVYIFAVNFFFLFVLVMDIFPFLNYFFSLVSFPNIRFKFFFFFLMLVDIFLPYLVTNLFKSLRFYIFHKYQINI</sequence>
<dbReference type="SUPFAM" id="SSF56784">
    <property type="entry name" value="HAD-like"/>
    <property type="match status" value="1"/>
</dbReference>
<feature type="transmembrane region" description="Helical" evidence="11">
    <location>
        <begin position="1711"/>
        <end position="1729"/>
    </location>
</feature>
<dbReference type="GO" id="GO:0005524">
    <property type="term" value="F:ATP binding"/>
    <property type="evidence" value="ECO:0007669"/>
    <property type="project" value="UniProtKB-KW"/>
</dbReference>
<dbReference type="InterPro" id="IPR018303">
    <property type="entry name" value="ATPase_P-typ_P_site"/>
</dbReference>
<feature type="transmembrane region" description="Helical" evidence="11">
    <location>
        <begin position="1824"/>
        <end position="1850"/>
    </location>
</feature>
<dbReference type="Gene3D" id="2.70.150.10">
    <property type="entry name" value="Calcium-transporting ATPase, cytoplasmic transduction domain A"/>
    <property type="match status" value="2"/>
</dbReference>
<feature type="region of interest" description="Disordered" evidence="10">
    <location>
        <begin position="650"/>
        <end position="700"/>
    </location>
</feature>
<evidence type="ECO:0000313" key="14">
    <source>
        <dbReference type="Proteomes" id="UP000030690"/>
    </source>
</evidence>
<dbReference type="PROSITE" id="PS00154">
    <property type="entry name" value="ATPASE_E1_E2"/>
    <property type="match status" value="1"/>
</dbReference>
<feature type="transmembrane region" description="Helical" evidence="11">
    <location>
        <begin position="1741"/>
        <end position="1765"/>
    </location>
</feature>
<dbReference type="InterPro" id="IPR023298">
    <property type="entry name" value="ATPase_P-typ_TM_dom_sf"/>
</dbReference>
<dbReference type="SUPFAM" id="SSF81660">
    <property type="entry name" value="Metal cation-transporting ATPase, ATP-binding domain N"/>
    <property type="match status" value="1"/>
</dbReference>
<dbReference type="InterPro" id="IPR023214">
    <property type="entry name" value="HAD_sf"/>
</dbReference>
<keyword evidence="9 11" id="KW-0472">Membrane</keyword>
<dbReference type="GO" id="GO:0019829">
    <property type="term" value="F:ATPase-coupled monoatomic cation transmembrane transporter activity"/>
    <property type="evidence" value="ECO:0007669"/>
    <property type="project" value="TreeGrafter"/>
</dbReference>
<dbReference type="GO" id="GO:0046872">
    <property type="term" value="F:metal ion binding"/>
    <property type="evidence" value="ECO:0007669"/>
    <property type="project" value="UniProtKB-KW"/>
</dbReference>
<evidence type="ECO:0000256" key="10">
    <source>
        <dbReference type="SAM" id="MobiDB-lite"/>
    </source>
</evidence>
<dbReference type="Gene3D" id="3.40.1110.10">
    <property type="entry name" value="Calcium-transporting ATPase, cytoplasmic domain N"/>
    <property type="match status" value="2"/>
</dbReference>
<keyword evidence="6" id="KW-0460">Magnesium</keyword>
<keyword evidence="4" id="KW-0547">Nucleotide-binding</keyword>
<dbReference type="OrthoDB" id="48943at2759"/>
<organism evidence="13 14">
    <name type="scientific">Plasmodium falciparum Vietnam Oak-Knoll</name>
    <name type="common">FVO</name>
    <dbReference type="NCBI Taxonomy" id="1036723"/>
    <lineage>
        <taxon>Eukaryota</taxon>
        <taxon>Sar</taxon>
        <taxon>Alveolata</taxon>
        <taxon>Apicomplexa</taxon>
        <taxon>Aconoidasida</taxon>
        <taxon>Haemosporida</taxon>
        <taxon>Plasmodiidae</taxon>
        <taxon>Plasmodium</taxon>
        <taxon>Plasmodium (Laverania)</taxon>
    </lineage>
</organism>
<evidence type="ECO:0000256" key="1">
    <source>
        <dbReference type="ARBA" id="ARBA00004141"/>
    </source>
</evidence>
<evidence type="ECO:0000256" key="7">
    <source>
        <dbReference type="ARBA" id="ARBA00022967"/>
    </source>
</evidence>
<feature type="transmembrane region" description="Helical" evidence="11">
    <location>
        <begin position="513"/>
        <end position="532"/>
    </location>
</feature>
<dbReference type="Gene3D" id="1.20.1110.10">
    <property type="entry name" value="Calcium-transporting ATPase, transmembrane domain"/>
    <property type="match status" value="1"/>
</dbReference>
<dbReference type="EMBL" id="KI925068">
    <property type="protein sequence ID" value="ETW19289.1"/>
    <property type="molecule type" value="Genomic_DNA"/>
</dbReference>
<keyword evidence="8 11" id="KW-1133">Transmembrane helix</keyword>
<keyword evidence="7" id="KW-1278">Translocase</keyword>
<evidence type="ECO:0000256" key="6">
    <source>
        <dbReference type="ARBA" id="ARBA00022842"/>
    </source>
</evidence>
<feature type="compositionally biased region" description="Low complexity" evidence="10">
    <location>
        <begin position="650"/>
        <end position="667"/>
    </location>
</feature>
<feature type="transmembrane region" description="Helical" evidence="11">
    <location>
        <begin position="853"/>
        <end position="879"/>
    </location>
</feature>
<evidence type="ECO:0000256" key="8">
    <source>
        <dbReference type="ARBA" id="ARBA00022989"/>
    </source>
</evidence>
<evidence type="ECO:0000259" key="12">
    <source>
        <dbReference type="Pfam" id="PF00122"/>
    </source>
</evidence>
<evidence type="ECO:0000256" key="5">
    <source>
        <dbReference type="ARBA" id="ARBA00022840"/>
    </source>
</evidence>
<evidence type="ECO:0000256" key="11">
    <source>
        <dbReference type="SAM" id="Phobius"/>
    </source>
</evidence>
<dbReference type="Proteomes" id="UP000030690">
    <property type="component" value="Unassembled WGS sequence"/>
</dbReference>
<dbReference type="SUPFAM" id="SSF81653">
    <property type="entry name" value="Calcium ATPase, transduction domain A"/>
    <property type="match status" value="1"/>
</dbReference>
<accession>A0A024VA05</accession>
<feature type="transmembrane region" description="Helical" evidence="11">
    <location>
        <begin position="814"/>
        <end position="833"/>
    </location>
</feature>
<feature type="transmembrane region" description="Helical" evidence="11">
    <location>
        <begin position="159"/>
        <end position="184"/>
    </location>
</feature>
<evidence type="ECO:0000313" key="13">
    <source>
        <dbReference type="EMBL" id="ETW19289.1"/>
    </source>
</evidence>
<evidence type="ECO:0000256" key="3">
    <source>
        <dbReference type="ARBA" id="ARBA00022723"/>
    </source>
</evidence>
<feature type="transmembrane region" description="Helical" evidence="11">
    <location>
        <begin position="1862"/>
        <end position="1882"/>
    </location>
</feature>
<dbReference type="InterPro" id="IPR036412">
    <property type="entry name" value="HAD-like_sf"/>
</dbReference>
<dbReference type="InterPro" id="IPR059000">
    <property type="entry name" value="ATPase_P-type_domA"/>
</dbReference>
<dbReference type="Pfam" id="PF00122">
    <property type="entry name" value="E1-E2_ATPase"/>
    <property type="match status" value="1"/>
</dbReference>
<comment type="subcellular location">
    <subcellularLocation>
        <location evidence="1">Membrane</location>
        <topology evidence="1">Multi-pass membrane protein</topology>
    </subcellularLocation>
</comment>
<feature type="transmembrane region" description="Helical" evidence="11">
    <location>
        <begin position="1680"/>
        <end position="1699"/>
    </location>
</feature>
<keyword evidence="2 11" id="KW-0812">Transmembrane</keyword>
<keyword evidence="3" id="KW-0479">Metal-binding</keyword>
<dbReference type="GO" id="GO:0005789">
    <property type="term" value="C:endoplasmic reticulum membrane"/>
    <property type="evidence" value="ECO:0007669"/>
    <property type="project" value="TreeGrafter"/>
</dbReference>
<feature type="domain" description="P-type ATPase A" evidence="12">
    <location>
        <begin position="573"/>
        <end position="651"/>
    </location>
</feature>
<feature type="compositionally biased region" description="Basic and acidic residues" evidence="10">
    <location>
        <begin position="668"/>
        <end position="688"/>
    </location>
</feature>
<reference evidence="13 14" key="2">
    <citation type="submission" date="2013-02" db="EMBL/GenBank/DDBJ databases">
        <title>The Genome Sequence of Plasmodium falciparum Vietnam Oak-Knoll (FVO).</title>
        <authorList>
            <consortium name="The Broad Institute Genome Sequencing Platform"/>
            <consortium name="The Broad Institute Genome Sequencing Center for Infectious Disease"/>
            <person name="Neafsey D."/>
            <person name="Cheeseman I."/>
            <person name="Volkman S."/>
            <person name="Adams J."/>
            <person name="Walker B."/>
            <person name="Young S.K."/>
            <person name="Zeng Q."/>
            <person name="Gargeya S."/>
            <person name="Fitzgerald M."/>
            <person name="Haas B."/>
            <person name="Abouelleil A."/>
            <person name="Alvarado L."/>
            <person name="Arachchi H.M."/>
            <person name="Berlin A.M."/>
            <person name="Chapman S.B."/>
            <person name="Dewar J."/>
            <person name="Goldberg J."/>
            <person name="Griggs A."/>
            <person name="Gujja S."/>
            <person name="Hansen M."/>
            <person name="Howarth C."/>
            <person name="Imamovic A."/>
            <person name="Larimer J."/>
            <person name="McCowan C."/>
            <person name="Murphy C."/>
            <person name="Neiman D."/>
            <person name="Pearson M."/>
            <person name="Priest M."/>
            <person name="Roberts A."/>
            <person name="Saif S."/>
            <person name="Shea T."/>
            <person name="Sisk P."/>
            <person name="Sykes S."/>
            <person name="Wortman J."/>
            <person name="Nusbaum C."/>
            <person name="Birren B."/>
        </authorList>
    </citation>
    <scope>NUCLEOTIDE SEQUENCE [LARGE SCALE GENOMIC DNA]</scope>
    <source>
        <strain evidence="14">Vietnam Oak-Knoll (FVO)</strain>
    </source>
</reference>
<dbReference type="FunFam" id="3.40.1110.10:FF:000108">
    <property type="entry name" value="Cation transporting ATPase"/>
    <property type="match status" value="1"/>
</dbReference>
<dbReference type="PRINTS" id="PR00119">
    <property type="entry name" value="CATATPASE"/>
</dbReference>
<feature type="transmembrane region" description="Helical" evidence="11">
    <location>
        <begin position="1793"/>
        <end position="1812"/>
    </location>
</feature>
<name>A0A024VA05_PLAFA</name>
<evidence type="ECO:0000256" key="9">
    <source>
        <dbReference type="ARBA" id="ARBA00023136"/>
    </source>
</evidence>
<evidence type="ECO:0000256" key="4">
    <source>
        <dbReference type="ARBA" id="ARBA00022741"/>
    </source>
</evidence>
<dbReference type="Gene3D" id="3.40.50.1000">
    <property type="entry name" value="HAD superfamily/HAD-like"/>
    <property type="match status" value="2"/>
</dbReference>
<feature type="transmembrane region" description="Helical" evidence="11">
    <location>
        <begin position="538"/>
        <end position="557"/>
    </location>
</feature>
<feature type="transmembrane region" description="Helical" evidence="11">
    <location>
        <begin position="21"/>
        <end position="37"/>
    </location>
</feature>
<dbReference type="PANTHER" id="PTHR45630">
    <property type="entry name" value="CATION-TRANSPORTING ATPASE-RELATED"/>
    <property type="match status" value="1"/>
</dbReference>
<dbReference type="InterPro" id="IPR023299">
    <property type="entry name" value="ATPase_P-typ_cyto_dom_N"/>
</dbReference>